<keyword evidence="1" id="KW-0472">Membrane</keyword>
<feature type="transmembrane region" description="Helical" evidence="1">
    <location>
        <begin position="6"/>
        <end position="27"/>
    </location>
</feature>
<sequence>MNYNTLLLIMTIIFSIITIYTCINIIIKKRYKLLGENIVAYIAYLFFLFIQYKYAFKINIYIIMLVLISIIGNNFIGDYMDLYNSTKHYDRFLHALGSFSFALFFYSILDKLVLHITSPKYYVSIFVATIGISLGCIYEIYEFILDSTLNYNNQHGLKDTNFDLLSDVIGSIIAAITALWIF</sequence>
<dbReference type="Pfam" id="PF09997">
    <property type="entry name" value="DUF2238"/>
    <property type="match status" value="1"/>
</dbReference>
<dbReference type="AlphaFoldDB" id="M1MBY3"/>
<dbReference type="KEGG" id="csr:Cspa_c16690"/>
<proteinExistence type="predicted"/>
<feature type="transmembrane region" description="Helical" evidence="1">
    <location>
        <begin position="58"/>
        <end position="80"/>
    </location>
</feature>
<evidence type="ECO:0008006" key="4">
    <source>
        <dbReference type="Google" id="ProtNLM"/>
    </source>
</evidence>
<dbReference type="Proteomes" id="UP000011728">
    <property type="component" value="Chromosome"/>
</dbReference>
<evidence type="ECO:0000313" key="3">
    <source>
        <dbReference type="Proteomes" id="UP000011728"/>
    </source>
</evidence>
<dbReference type="PATRIC" id="fig|931276.5.peg.1641"/>
<gene>
    <name evidence="2" type="ORF">Cspa_c16690</name>
</gene>
<protein>
    <recommendedName>
        <fullName evidence="4">DUF2238 domain-containing protein</fullName>
    </recommendedName>
</protein>
<accession>M1MBY3</accession>
<feature type="transmembrane region" description="Helical" evidence="1">
    <location>
        <begin position="162"/>
        <end position="181"/>
    </location>
</feature>
<feature type="transmembrane region" description="Helical" evidence="1">
    <location>
        <begin position="121"/>
        <end position="141"/>
    </location>
</feature>
<evidence type="ECO:0000313" key="2">
    <source>
        <dbReference type="EMBL" id="AGF55439.1"/>
    </source>
</evidence>
<dbReference type="STRING" id="36745.CLSAP_16510"/>
<organism evidence="2 3">
    <name type="scientific">Clostridium saccharoperbutylacetonicum N1-4(HMT)</name>
    <dbReference type="NCBI Taxonomy" id="931276"/>
    <lineage>
        <taxon>Bacteria</taxon>
        <taxon>Bacillati</taxon>
        <taxon>Bacillota</taxon>
        <taxon>Clostridia</taxon>
        <taxon>Eubacteriales</taxon>
        <taxon>Clostridiaceae</taxon>
        <taxon>Clostridium</taxon>
    </lineage>
</organism>
<dbReference type="EMBL" id="CP004121">
    <property type="protein sequence ID" value="AGF55439.1"/>
    <property type="molecule type" value="Genomic_DNA"/>
</dbReference>
<name>M1MBY3_9CLOT</name>
<evidence type="ECO:0000256" key="1">
    <source>
        <dbReference type="SAM" id="Phobius"/>
    </source>
</evidence>
<dbReference type="InterPro" id="IPR014509">
    <property type="entry name" value="YjdF-like"/>
</dbReference>
<dbReference type="eggNOG" id="ENOG5032YXS">
    <property type="taxonomic scope" value="Bacteria"/>
</dbReference>
<dbReference type="OrthoDB" id="2942551at2"/>
<dbReference type="HOGENOM" id="CLU_122748_0_0_9"/>
<reference evidence="2 3" key="1">
    <citation type="submission" date="2013-02" db="EMBL/GenBank/DDBJ databases">
        <title>Genome sequence of Clostridium saccharoperbutylacetonicum N1-4(HMT).</title>
        <authorList>
            <person name="Poehlein A."/>
            <person name="Daniel R."/>
        </authorList>
    </citation>
    <scope>NUCLEOTIDE SEQUENCE [LARGE SCALE GENOMIC DNA]</scope>
    <source>
        <strain evidence="3">N1-4(HMT)</strain>
    </source>
</reference>
<feature type="transmembrane region" description="Helical" evidence="1">
    <location>
        <begin position="34"/>
        <end position="52"/>
    </location>
</feature>
<feature type="transmembrane region" description="Helical" evidence="1">
    <location>
        <begin position="92"/>
        <end position="109"/>
    </location>
</feature>
<keyword evidence="3" id="KW-1185">Reference proteome</keyword>
<keyword evidence="1" id="KW-1133">Transmembrane helix</keyword>
<keyword evidence="1" id="KW-0812">Transmembrane</keyword>